<dbReference type="GO" id="GO:0005737">
    <property type="term" value="C:cytoplasm"/>
    <property type="evidence" value="ECO:0007669"/>
    <property type="project" value="TreeGrafter"/>
</dbReference>
<dbReference type="EMBL" id="CAJOBH010009666">
    <property type="protein sequence ID" value="CAF4146337.1"/>
    <property type="molecule type" value="Genomic_DNA"/>
</dbReference>
<dbReference type="PANTHER" id="PTHR16284">
    <property type="entry name" value="PROTEIN CDV3 HOMOLOG"/>
    <property type="match status" value="1"/>
</dbReference>
<evidence type="ECO:0000313" key="4">
    <source>
        <dbReference type="EMBL" id="CAF1305519.1"/>
    </source>
</evidence>
<evidence type="ECO:0000313" key="6">
    <source>
        <dbReference type="EMBL" id="CAF2246110.1"/>
    </source>
</evidence>
<dbReference type="EMBL" id="CAJNOV010008005">
    <property type="protein sequence ID" value="CAF1305519.1"/>
    <property type="molecule type" value="Genomic_DNA"/>
</dbReference>
<protein>
    <submittedName>
        <fullName evidence="6">Uncharacterized protein</fullName>
    </submittedName>
</protein>
<feature type="compositionally biased region" description="Polar residues" evidence="2">
    <location>
        <begin position="218"/>
        <end position="232"/>
    </location>
</feature>
<gene>
    <name evidence="10" type="ORF">BYL167_LOCUS21296</name>
    <name evidence="4" type="ORF">CJN711_LOCUS17160</name>
    <name evidence="9" type="ORF">GIL414_LOCUS17106</name>
    <name evidence="3" type="ORF">KQP761_LOCUS1890</name>
    <name evidence="6" type="ORF">MBJ925_LOCUS37615</name>
    <name evidence="7" type="ORF">SMN809_LOCUS9605</name>
    <name evidence="8" type="ORF">UXM345_LOCUS16468</name>
    <name evidence="5" type="ORF">XDN619_LOCUS20885</name>
</gene>
<evidence type="ECO:0000313" key="3">
    <source>
        <dbReference type="EMBL" id="CAF1242922.1"/>
    </source>
</evidence>
<evidence type="ECO:0000313" key="11">
    <source>
        <dbReference type="Proteomes" id="UP000663824"/>
    </source>
</evidence>
<dbReference type="AlphaFoldDB" id="A0A817A263"/>
<feature type="compositionally biased region" description="Basic and acidic residues" evidence="2">
    <location>
        <begin position="201"/>
        <end position="217"/>
    </location>
</feature>
<dbReference type="Proteomes" id="UP000663842">
    <property type="component" value="Unassembled WGS sequence"/>
</dbReference>
<dbReference type="Proteomes" id="UP000676336">
    <property type="component" value="Unassembled WGS sequence"/>
</dbReference>
<feature type="compositionally biased region" description="Polar residues" evidence="2">
    <location>
        <begin position="86"/>
        <end position="107"/>
    </location>
</feature>
<evidence type="ECO:0000313" key="8">
    <source>
        <dbReference type="EMBL" id="CAF4006013.1"/>
    </source>
</evidence>
<organism evidence="6 11">
    <name type="scientific">Rotaria magnacalcarata</name>
    <dbReference type="NCBI Taxonomy" id="392030"/>
    <lineage>
        <taxon>Eukaryota</taxon>
        <taxon>Metazoa</taxon>
        <taxon>Spiralia</taxon>
        <taxon>Gnathifera</taxon>
        <taxon>Rotifera</taxon>
        <taxon>Eurotatoria</taxon>
        <taxon>Bdelloidea</taxon>
        <taxon>Philodinida</taxon>
        <taxon>Philodinidae</taxon>
        <taxon>Rotaria</taxon>
    </lineage>
</organism>
<dbReference type="EMBL" id="CAJNRE010020893">
    <property type="protein sequence ID" value="CAF2246110.1"/>
    <property type="molecule type" value="Genomic_DNA"/>
</dbReference>
<feature type="compositionally biased region" description="Basic residues" evidence="2">
    <location>
        <begin position="13"/>
        <end position="24"/>
    </location>
</feature>
<dbReference type="Pfam" id="PF15359">
    <property type="entry name" value="CDV3"/>
    <property type="match status" value="1"/>
</dbReference>
<dbReference type="InterPro" id="IPR026806">
    <property type="entry name" value="CDV3"/>
</dbReference>
<feature type="region of interest" description="Disordered" evidence="2">
    <location>
        <begin position="152"/>
        <end position="294"/>
    </location>
</feature>
<dbReference type="Proteomes" id="UP000663824">
    <property type="component" value="Unassembled WGS sequence"/>
</dbReference>
<reference evidence="6" key="1">
    <citation type="submission" date="2021-02" db="EMBL/GenBank/DDBJ databases">
        <authorList>
            <person name="Nowell W R."/>
        </authorList>
    </citation>
    <scope>NUCLEOTIDE SEQUENCE</scope>
</reference>
<feature type="region of interest" description="Disordered" evidence="2">
    <location>
        <begin position="50"/>
        <end position="107"/>
    </location>
</feature>
<sequence>MATNDDLDDFFKKKDRKGNKHKKSTGLLTNNEELLKQLVIVTSATSAFKENMDFDDDDEEEAGVNNQNRRPTGEESNGIIHDGNHTAVNKTQTNSTSINKTKNSTKLTVQDNHNNINEQQQQPASGQQDEWEEFENSNPKYDKLRLKFSRGTNDQIHSDGDEDEDYYDDGHNTNNHGQNTNDNTNNIGDDNDEQAARNNRRREQLKDKPVWKLDQVKQTEPIQKIEVNNSTADKVAELPPTTSATPNVYRPPQLRGNASVTVVSGVSQRPSKKEKPNLASNEDFPTLGAAVNKK</sequence>
<evidence type="ECO:0000256" key="2">
    <source>
        <dbReference type="SAM" id="MobiDB-lite"/>
    </source>
</evidence>
<dbReference type="EMBL" id="CAJOBJ010008021">
    <property type="protein sequence ID" value="CAF4101130.1"/>
    <property type="molecule type" value="Genomic_DNA"/>
</dbReference>
<comment type="similarity">
    <text evidence="1">Belongs to the CDV3 family.</text>
</comment>
<accession>A0A817A263</accession>
<dbReference type="EMBL" id="CAJNOW010000122">
    <property type="protein sequence ID" value="CAF1242922.1"/>
    <property type="molecule type" value="Genomic_DNA"/>
</dbReference>
<evidence type="ECO:0000313" key="7">
    <source>
        <dbReference type="EMBL" id="CAF3957550.1"/>
    </source>
</evidence>
<name>A0A817A263_9BILA</name>
<dbReference type="Proteomes" id="UP000663834">
    <property type="component" value="Unassembled WGS sequence"/>
</dbReference>
<feature type="compositionally biased region" description="Polar residues" evidence="2">
    <location>
        <begin position="256"/>
        <end position="269"/>
    </location>
</feature>
<dbReference type="PANTHER" id="PTHR16284:SF13">
    <property type="entry name" value="PROTEIN CDV3 HOMOLOG"/>
    <property type="match status" value="1"/>
</dbReference>
<dbReference type="EMBL" id="CAJNRG010009299">
    <property type="protein sequence ID" value="CAF2111836.1"/>
    <property type="molecule type" value="Genomic_DNA"/>
</dbReference>
<dbReference type="Proteomes" id="UP000663887">
    <property type="component" value="Unassembled WGS sequence"/>
</dbReference>
<proteinExistence type="inferred from homology"/>
<feature type="region of interest" description="Disordered" evidence="2">
    <location>
        <begin position="1"/>
        <end position="28"/>
    </location>
</feature>
<comment type="caution">
    <text evidence="6">The sequence shown here is derived from an EMBL/GenBank/DDBJ whole genome shotgun (WGS) entry which is preliminary data.</text>
</comment>
<evidence type="ECO:0000313" key="9">
    <source>
        <dbReference type="EMBL" id="CAF4101130.1"/>
    </source>
</evidence>
<evidence type="ECO:0000313" key="10">
    <source>
        <dbReference type="EMBL" id="CAF4146337.1"/>
    </source>
</evidence>
<evidence type="ECO:0000313" key="5">
    <source>
        <dbReference type="EMBL" id="CAF2111836.1"/>
    </source>
</evidence>
<dbReference type="Proteomes" id="UP000663855">
    <property type="component" value="Unassembled WGS sequence"/>
</dbReference>
<dbReference type="Proteomes" id="UP000681967">
    <property type="component" value="Unassembled WGS sequence"/>
</dbReference>
<evidence type="ECO:0000256" key="1">
    <source>
        <dbReference type="ARBA" id="ARBA00006062"/>
    </source>
</evidence>
<feature type="compositionally biased region" description="Low complexity" evidence="2">
    <location>
        <begin position="172"/>
        <end position="188"/>
    </location>
</feature>
<dbReference type="OrthoDB" id="10042352at2759"/>
<dbReference type="Proteomes" id="UP000681720">
    <property type="component" value="Unassembled WGS sequence"/>
</dbReference>
<dbReference type="EMBL" id="CAJOBI010003135">
    <property type="protein sequence ID" value="CAF3957550.1"/>
    <property type="molecule type" value="Genomic_DNA"/>
</dbReference>
<feature type="compositionally biased region" description="Acidic residues" evidence="2">
    <location>
        <begin position="53"/>
        <end position="62"/>
    </location>
</feature>
<dbReference type="EMBL" id="CAJOBF010002049">
    <property type="protein sequence ID" value="CAF4006013.1"/>
    <property type="molecule type" value="Genomic_DNA"/>
</dbReference>